<dbReference type="AlphaFoldDB" id="A0A7R8H2N4"/>
<dbReference type="InterPro" id="IPR035899">
    <property type="entry name" value="DBL_dom_sf"/>
</dbReference>
<evidence type="ECO:0000313" key="3">
    <source>
        <dbReference type="Proteomes" id="UP000675881"/>
    </source>
</evidence>
<keyword evidence="3" id="KW-1185">Reference proteome</keyword>
<feature type="compositionally biased region" description="Polar residues" evidence="1">
    <location>
        <begin position="493"/>
        <end position="506"/>
    </location>
</feature>
<dbReference type="GO" id="GO:0005085">
    <property type="term" value="F:guanyl-nucleotide exchange factor activity"/>
    <property type="evidence" value="ECO:0007669"/>
    <property type="project" value="InterPro"/>
</dbReference>
<protein>
    <submittedName>
        <fullName evidence="2">(salmon louse) hypothetical protein</fullName>
    </submittedName>
</protein>
<dbReference type="InterPro" id="IPR000219">
    <property type="entry name" value="DH_dom"/>
</dbReference>
<reference evidence="2" key="1">
    <citation type="submission" date="2021-02" db="EMBL/GenBank/DDBJ databases">
        <authorList>
            <person name="Bekaert M."/>
        </authorList>
    </citation>
    <scope>NUCLEOTIDE SEQUENCE</scope>
    <source>
        <strain evidence="2">IoA-00</strain>
    </source>
</reference>
<dbReference type="PROSITE" id="PS50010">
    <property type="entry name" value="DH_2"/>
    <property type="match status" value="1"/>
</dbReference>
<dbReference type="OrthoDB" id="5585231at2759"/>
<organism evidence="2 3">
    <name type="scientific">Lepeophtheirus salmonis</name>
    <name type="common">Salmon louse</name>
    <name type="synonym">Caligus salmonis</name>
    <dbReference type="NCBI Taxonomy" id="72036"/>
    <lineage>
        <taxon>Eukaryota</taxon>
        <taxon>Metazoa</taxon>
        <taxon>Ecdysozoa</taxon>
        <taxon>Arthropoda</taxon>
        <taxon>Crustacea</taxon>
        <taxon>Multicrustacea</taxon>
        <taxon>Hexanauplia</taxon>
        <taxon>Copepoda</taxon>
        <taxon>Siphonostomatoida</taxon>
        <taxon>Caligidae</taxon>
        <taxon>Lepeophtheirus</taxon>
    </lineage>
</organism>
<dbReference type="InterPro" id="IPR001849">
    <property type="entry name" value="PH_domain"/>
</dbReference>
<sequence length="519" mass="59657">MGLSWSDFLELLKTDRRRSVSIWKNSDSSTNESSESEEEDSPGLLISCTPVSVSTTMMGTTTTTSSSKEEEDPELGGSSSPILLNYTPPRKCSDISRAEIKRRDAIWDLFQSENNFLIDHLMVLKNVYMEPLKKAQVEGSLMFAEPEILFGNLDELTCVNYSFCKDFLGLFLKLVQEDGSLPVIDLMVDLFGQKGQRARTISQAYHRYALNYINALNYLESLRRNTEFLEFEKWCNRDIRCKKLQLTDLLIAPVHHIMRTPLVFRSILSKTSDLEEKKVISKILEVKDGSLRELDDKMRWLTNFDRLLEIQRNIVWPSFVEMESKQYIPEFLKSALSRQPCERLIVSPRRQIIMEGSLILLDSGNQQKCLLFSLMICWSLHERKNPLAKKKSTLTENWGSSSAKNSDASMKYIVHKQPLSLDRFFFIHEVSETEGASAKLENAFILICLNRFQQITVVHTFQAESFDLKKTWIEKLKKAQDTWKKTLDSTLFKGTSSSTAPQNNHSPTDDDENPYTNSL</sequence>
<dbReference type="SMART" id="SM00325">
    <property type="entry name" value="RhoGEF"/>
    <property type="match status" value="1"/>
</dbReference>
<accession>A0A7R8H2N4</accession>
<dbReference type="Gene3D" id="1.20.900.10">
    <property type="entry name" value="Dbl homology (DH) domain"/>
    <property type="match status" value="1"/>
</dbReference>
<dbReference type="GO" id="GO:0007266">
    <property type="term" value="P:Rho protein signal transduction"/>
    <property type="evidence" value="ECO:0007669"/>
    <property type="project" value="TreeGrafter"/>
</dbReference>
<dbReference type="Pfam" id="PF00621">
    <property type="entry name" value="RhoGEF"/>
    <property type="match status" value="1"/>
</dbReference>
<dbReference type="PANTHER" id="PTHR13217:SF6">
    <property type="entry name" value="PLECKSTRIN HOMOLOGY DOMAIN-CONTAINING FAMILY G MEMBER 7"/>
    <property type="match status" value="1"/>
</dbReference>
<dbReference type="PANTHER" id="PTHR13217">
    <property type="entry name" value="PLECKSTRIN HOMOLOGY DOMAIN-CONTAINING FAMILY G MEMBER 7"/>
    <property type="match status" value="1"/>
</dbReference>
<dbReference type="Gene3D" id="2.30.29.30">
    <property type="entry name" value="Pleckstrin-homology domain (PH domain)/Phosphotyrosine-binding domain (PTB)"/>
    <property type="match status" value="1"/>
</dbReference>
<dbReference type="Proteomes" id="UP000675881">
    <property type="component" value="Chromosome 13"/>
</dbReference>
<dbReference type="SUPFAM" id="SSF48065">
    <property type="entry name" value="DBL homology domain (DH-domain)"/>
    <property type="match status" value="1"/>
</dbReference>
<feature type="compositionally biased region" description="Low complexity" evidence="1">
    <location>
        <begin position="49"/>
        <end position="66"/>
    </location>
</feature>
<feature type="region of interest" description="Disordered" evidence="1">
    <location>
        <begin position="22"/>
        <end position="86"/>
    </location>
</feature>
<evidence type="ECO:0000313" key="2">
    <source>
        <dbReference type="EMBL" id="CAF2827170.1"/>
    </source>
</evidence>
<name>A0A7R8H2N4_LEPSM</name>
<dbReference type="SMART" id="SM00233">
    <property type="entry name" value="PH"/>
    <property type="match status" value="1"/>
</dbReference>
<feature type="region of interest" description="Disordered" evidence="1">
    <location>
        <begin position="493"/>
        <end position="519"/>
    </location>
</feature>
<dbReference type="InterPro" id="IPR011993">
    <property type="entry name" value="PH-like_dom_sf"/>
</dbReference>
<dbReference type="SUPFAM" id="SSF50729">
    <property type="entry name" value="PH domain-like"/>
    <property type="match status" value="1"/>
</dbReference>
<dbReference type="EMBL" id="HG994592">
    <property type="protein sequence ID" value="CAF2827170.1"/>
    <property type="molecule type" value="Genomic_DNA"/>
</dbReference>
<gene>
    <name evidence="2" type="ORF">LSAA_4207</name>
</gene>
<evidence type="ECO:0000256" key="1">
    <source>
        <dbReference type="SAM" id="MobiDB-lite"/>
    </source>
</evidence>
<dbReference type="InterPro" id="IPR040181">
    <property type="entry name" value="PKHG5/7"/>
</dbReference>
<proteinExistence type="predicted"/>